<feature type="binding site" evidence="11">
    <location>
        <position position="155"/>
    </location>
    <ligand>
        <name>NAD(+)</name>
        <dbReference type="ChEBI" id="CHEBI:57540"/>
    </ligand>
</feature>
<feature type="binding site" evidence="10">
    <location>
        <begin position="152"/>
        <end position="155"/>
    </location>
    <ligand>
        <name>substrate</name>
    </ligand>
</feature>
<dbReference type="SUPFAM" id="SSF52413">
    <property type="entry name" value="UDP-glucose/GDP-mannose dehydrogenase C-terminal domain"/>
    <property type="match status" value="1"/>
</dbReference>
<comment type="function">
    <text evidence="7">Catalyzes the conversion of UDP-glucose into UDP-glucuronate, one of the precursors of teichuronic acid.</text>
</comment>
<dbReference type="InterPro" id="IPR008927">
    <property type="entry name" value="6-PGluconate_DH-like_C_sf"/>
</dbReference>
<feature type="binding site" evidence="11">
    <location>
        <position position="327"/>
    </location>
    <ligand>
        <name>NAD(+)</name>
        <dbReference type="ChEBI" id="CHEBI:57540"/>
    </ligand>
</feature>
<dbReference type="NCBIfam" id="TIGR03026">
    <property type="entry name" value="NDP-sugDHase"/>
    <property type="match status" value="1"/>
</dbReference>
<dbReference type="PIRSF" id="PIRSF500134">
    <property type="entry name" value="UDPglc_DH_bac"/>
    <property type="match status" value="1"/>
</dbReference>
<feature type="binding site" evidence="11">
    <location>
        <position position="121"/>
    </location>
    <ligand>
        <name>NAD(+)</name>
        <dbReference type="ChEBI" id="CHEBI:57540"/>
    </ligand>
</feature>
<dbReference type="SMART" id="SM00984">
    <property type="entry name" value="UDPG_MGDP_dh_C"/>
    <property type="match status" value="1"/>
</dbReference>
<evidence type="ECO:0000256" key="2">
    <source>
        <dbReference type="ARBA" id="ARBA00006601"/>
    </source>
</evidence>
<comment type="catalytic activity">
    <reaction evidence="6 8">
        <text>UDP-alpha-D-glucose + 2 NAD(+) + H2O = UDP-alpha-D-glucuronate + 2 NADH + 3 H(+)</text>
        <dbReference type="Rhea" id="RHEA:23596"/>
        <dbReference type="ChEBI" id="CHEBI:15377"/>
        <dbReference type="ChEBI" id="CHEBI:15378"/>
        <dbReference type="ChEBI" id="CHEBI:57540"/>
        <dbReference type="ChEBI" id="CHEBI:57945"/>
        <dbReference type="ChEBI" id="CHEBI:58052"/>
        <dbReference type="ChEBI" id="CHEBI:58885"/>
        <dbReference type="EC" id="1.1.1.22"/>
    </reaction>
</comment>
<dbReference type="GO" id="GO:0051287">
    <property type="term" value="F:NAD binding"/>
    <property type="evidence" value="ECO:0007669"/>
    <property type="project" value="InterPro"/>
</dbReference>
<evidence type="ECO:0000259" key="12">
    <source>
        <dbReference type="SMART" id="SM00984"/>
    </source>
</evidence>
<protein>
    <recommendedName>
        <fullName evidence="3 8">UDP-glucose 6-dehydrogenase</fullName>
        <ecNumber evidence="3 8">1.1.1.22</ecNumber>
    </recommendedName>
</protein>
<proteinExistence type="inferred from homology"/>
<gene>
    <name evidence="13" type="ORF">GS18_0214115</name>
</gene>
<evidence type="ECO:0000256" key="8">
    <source>
        <dbReference type="PIRNR" id="PIRNR000124"/>
    </source>
</evidence>
<reference evidence="13 14" key="1">
    <citation type="journal article" date="2005" name="Int. J. Syst. Evol. Microbiol.">
        <title>Bacillus cibi sp. nov., isolated from jeotgal, a traditional Korean fermented seafood.</title>
        <authorList>
            <person name="Yoon J.H."/>
            <person name="Lee C.H."/>
            <person name="Oh T.K."/>
        </authorList>
    </citation>
    <scope>NUCLEOTIDE SEQUENCE [LARGE SCALE GENOMIC DNA]</scope>
    <source>
        <strain evidence="13 14">DSM 16189</strain>
    </source>
</reference>
<feature type="binding site" evidence="10">
    <location>
        <position position="204"/>
    </location>
    <ligand>
        <name>substrate</name>
    </ligand>
</feature>
<dbReference type="OrthoDB" id="9803238at2"/>
<dbReference type="PANTHER" id="PTHR43750:SF4">
    <property type="entry name" value="UDP-GLUCOSE 6-DEHYDROGENASE YWQF"/>
    <property type="match status" value="1"/>
</dbReference>
<dbReference type="AlphaFoldDB" id="A0A084GXZ1"/>
<evidence type="ECO:0000256" key="6">
    <source>
        <dbReference type="ARBA" id="ARBA00047473"/>
    </source>
</evidence>
<dbReference type="InterPro" id="IPR014027">
    <property type="entry name" value="UDP-Glc/GDP-Man_DH_C"/>
</dbReference>
<feature type="domain" description="UDP-glucose/GDP-mannose dehydrogenase C-terminal" evidence="12">
    <location>
        <begin position="313"/>
        <end position="415"/>
    </location>
</feature>
<dbReference type="STRING" id="246786.GS18_0214115"/>
<feature type="binding site" evidence="11">
    <location>
        <position position="263"/>
    </location>
    <ligand>
        <name>NAD(+)</name>
        <dbReference type="ChEBI" id="CHEBI:57540"/>
    </ligand>
</feature>
<dbReference type="GO" id="GO:0000271">
    <property type="term" value="P:polysaccharide biosynthetic process"/>
    <property type="evidence" value="ECO:0007669"/>
    <property type="project" value="InterPro"/>
</dbReference>
<dbReference type="Pfam" id="PF03721">
    <property type="entry name" value="UDPG_MGDP_dh_N"/>
    <property type="match status" value="1"/>
</dbReference>
<dbReference type="InterPro" id="IPR014026">
    <property type="entry name" value="UDP-Glc/GDP-Man_DH_dimer"/>
</dbReference>
<evidence type="ECO:0000256" key="4">
    <source>
        <dbReference type="ARBA" id="ARBA00023002"/>
    </source>
</evidence>
<dbReference type="InterPro" id="IPR036291">
    <property type="entry name" value="NAD(P)-bd_dom_sf"/>
</dbReference>
<comment type="pathway">
    <text evidence="1">Nucleotide-sugar biosynthesis; UDP-alpha-D-glucuronate biosynthesis; UDP-alpha-D-glucuronate from UDP-alpha-D-glucose: step 1/1.</text>
</comment>
<keyword evidence="4 8" id="KW-0560">Oxidoreductase</keyword>
<name>A0A084GXZ1_METID</name>
<evidence type="ECO:0000313" key="13">
    <source>
        <dbReference type="EMBL" id="KEZ52203.1"/>
    </source>
</evidence>
<feature type="binding site" evidence="10">
    <location>
        <begin position="249"/>
        <end position="253"/>
    </location>
    <ligand>
        <name>substrate</name>
    </ligand>
</feature>
<dbReference type="GO" id="GO:0003979">
    <property type="term" value="F:UDP-glucose 6-dehydrogenase activity"/>
    <property type="evidence" value="ECO:0007669"/>
    <property type="project" value="UniProtKB-EC"/>
</dbReference>
<sequence length="442" mass="49099">MKIAVVGTGYVGLVTGTCLSEIGHVVTCIDIDQMKVNKMRDGISPIYEPGLDELMKKNIRENRLFFTTNHHDGFGGADVIYIAVGTPENKDGSANLSYVEQVAKDIATHIKRDVVVVTKSTVPVGTNDWIKEVIQNHLVHNVKVDIVSNPEFLREGAAIFDSFNGDRIVIGADNEAAANVLYEINKPFGISIFKTDIRSAEMIKYAANAFLATKISFINEISNICEKVDANVEDVANGMGQDSRIGSLFLNAGIGYGGSCFPKDTKALIQIAGNVEYDFDLLKGVVRVNQKQQEILLSKMEDRFDNFKDKKIAILGLAFKPNTDDMREAASIVIIKQLIEKGANVFAYDPVAMGNAKKILDSKVNYTPSTFEALKDADAALILTEWNEFKDLNLSEFEKYMKFPVIFDGRNCFDLKIVKNYNVEYHSMGRKSIKNIKLSYVK</sequence>
<feature type="binding site" evidence="10">
    <location>
        <position position="257"/>
    </location>
    <ligand>
        <name>substrate</name>
    </ligand>
</feature>
<feature type="binding site" evidence="11">
    <location>
        <position position="35"/>
    </location>
    <ligand>
        <name>NAD(+)</name>
        <dbReference type="ChEBI" id="CHEBI:57540"/>
    </ligand>
</feature>
<dbReference type="InterPro" id="IPR036220">
    <property type="entry name" value="UDP-Glc/GDP-Man_DH_C_sf"/>
</dbReference>
<dbReference type="PIRSF" id="PIRSF000124">
    <property type="entry name" value="UDPglc_GDPman_dh"/>
    <property type="match status" value="1"/>
</dbReference>
<dbReference type="FunFam" id="1.20.5.100:FF:000001">
    <property type="entry name" value="UDP-glucose 6-dehydrogenase"/>
    <property type="match status" value="1"/>
</dbReference>
<dbReference type="RefSeq" id="WP_029567039.1">
    <property type="nucleotide sequence ID" value="NZ_JNVC02000005.1"/>
</dbReference>
<dbReference type="SUPFAM" id="SSF48179">
    <property type="entry name" value="6-phosphogluconate dehydrogenase C-terminal domain-like"/>
    <property type="match status" value="1"/>
</dbReference>
<dbReference type="Pfam" id="PF03720">
    <property type="entry name" value="UDPG_MGDP_dh_C"/>
    <property type="match status" value="1"/>
</dbReference>
<evidence type="ECO:0000256" key="3">
    <source>
        <dbReference type="ARBA" id="ARBA00012954"/>
    </source>
</evidence>
<feature type="binding site" evidence="11">
    <location>
        <position position="30"/>
    </location>
    <ligand>
        <name>NAD(+)</name>
        <dbReference type="ChEBI" id="CHEBI:57540"/>
    </ligand>
</feature>
<organism evidence="13 14">
    <name type="scientific">Metabacillus indicus</name>
    <name type="common">Bacillus indicus</name>
    <dbReference type="NCBI Taxonomy" id="246786"/>
    <lineage>
        <taxon>Bacteria</taxon>
        <taxon>Bacillati</taxon>
        <taxon>Bacillota</taxon>
        <taxon>Bacilli</taxon>
        <taxon>Bacillales</taxon>
        <taxon>Bacillaceae</taxon>
        <taxon>Metabacillus</taxon>
    </lineage>
</organism>
<dbReference type="InterPro" id="IPR017476">
    <property type="entry name" value="UDP-Glc/GDP-Man"/>
</dbReference>
<feature type="active site" description="Nucleophile" evidence="9">
    <location>
        <position position="260"/>
    </location>
</feature>
<evidence type="ECO:0000313" key="14">
    <source>
        <dbReference type="Proteomes" id="UP000028549"/>
    </source>
</evidence>
<comment type="caution">
    <text evidence="13">The sequence shown here is derived from an EMBL/GenBank/DDBJ whole genome shotgun (WGS) entry which is preliminary data.</text>
</comment>
<evidence type="ECO:0000256" key="7">
    <source>
        <dbReference type="ARBA" id="ARBA00053241"/>
    </source>
</evidence>
<dbReference type="Pfam" id="PF00984">
    <property type="entry name" value="UDPG_MGDP_dh"/>
    <property type="match status" value="1"/>
</dbReference>
<dbReference type="Gene3D" id="1.20.5.100">
    <property type="entry name" value="Cytochrome c1, transmembrane anchor, C-terminal"/>
    <property type="match status" value="1"/>
</dbReference>
<dbReference type="InterPro" id="IPR001732">
    <property type="entry name" value="UDP-Glc/GDP-Man_DH_N"/>
</dbReference>
<dbReference type="Proteomes" id="UP000028549">
    <property type="component" value="Unassembled WGS sequence"/>
</dbReference>
<evidence type="ECO:0000256" key="5">
    <source>
        <dbReference type="ARBA" id="ARBA00023027"/>
    </source>
</evidence>
<dbReference type="InterPro" id="IPR028357">
    <property type="entry name" value="UDPglc_DH_bac"/>
</dbReference>
<feature type="binding site" evidence="10">
    <location>
        <position position="320"/>
    </location>
    <ligand>
        <name>substrate</name>
    </ligand>
</feature>
<evidence type="ECO:0000256" key="11">
    <source>
        <dbReference type="PIRSR" id="PIRSR500134-3"/>
    </source>
</evidence>
<evidence type="ECO:0000256" key="9">
    <source>
        <dbReference type="PIRSR" id="PIRSR500134-1"/>
    </source>
</evidence>
<feature type="binding site" evidence="11">
    <location>
        <position position="86"/>
    </location>
    <ligand>
        <name>NAD(+)</name>
        <dbReference type="ChEBI" id="CHEBI:57540"/>
    </ligand>
</feature>
<dbReference type="EMBL" id="JNVC02000005">
    <property type="protein sequence ID" value="KEZ52203.1"/>
    <property type="molecule type" value="Genomic_DNA"/>
</dbReference>
<dbReference type="SUPFAM" id="SSF51735">
    <property type="entry name" value="NAD(P)-binding Rossmann-fold domains"/>
    <property type="match status" value="1"/>
</dbReference>
<keyword evidence="14" id="KW-1185">Reference proteome</keyword>
<keyword evidence="5 8" id="KW-0520">NAD</keyword>
<dbReference type="GO" id="GO:0006065">
    <property type="term" value="P:UDP-glucuronate biosynthetic process"/>
    <property type="evidence" value="ECO:0007669"/>
    <property type="project" value="UniProtKB-UniPathway"/>
</dbReference>
<evidence type="ECO:0000256" key="10">
    <source>
        <dbReference type="PIRSR" id="PIRSR500134-2"/>
    </source>
</evidence>
<dbReference type="PANTHER" id="PTHR43750">
    <property type="entry name" value="UDP-GLUCOSE 6-DEHYDROGENASE TUAD"/>
    <property type="match status" value="1"/>
</dbReference>
<evidence type="ECO:0000256" key="1">
    <source>
        <dbReference type="ARBA" id="ARBA00004701"/>
    </source>
</evidence>
<dbReference type="EC" id="1.1.1.22" evidence="3 8"/>
<dbReference type="UniPathway" id="UPA00038">
    <property type="reaction ID" value="UER00491"/>
</dbReference>
<dbReference type="Gene3D" id="3.40.50.720">
    <property type="entry name" value="NAD(P)-binding Rossmann-like Domain"/>
    <property type="match status" value="2"/>
</dbReference>
<comment type="similarity">
    <text evidence="2 8">Belongs to the UDP-glucose/GDP-mannose dehydrogenase family.</text>
</comment>
<accession>A0A084GXZ1</accession>